<reference evidence="2" key="1">
    <citation type="submission" date="2022-06" db="EMBL/GenBank/DDBJ databases">
        <authorList>
            <person name="Ping M."/>
        </authorList>
    </citation>
    <scope>NUCLEOTIDE SEQUENCE</scope>
    <source>
        <strain evidence="2">JCM11759T</strain>
    </source>
</reference>
<gene>
    <name evidence="2" type="ORF">NE857_16120</name>
</gene>
<protein>
    <recommendedName>
        <fullName evidence="1">DUF6671 domain-containing protein</fullName>
    </recommendedName>
</protein>
<dbReference type="Pfam" id="PF20376">
    <property type="entry name" value="DUF6671"/>
    <property type="match status" value="1"/>
</dbReference>
<accession>A0ABY5DIB9</accession>
<feature type="domain" description="DUF6671" evidence="1">
    <location>
        <begin position="68"/>
        <end position="285"/>
    </location>
</feature>
<evidence type="ECO:0000313" key="3">
    <source>
        <dbReference type="Proteomes" id="UP001055940"/>
    </source>
</evidence>
<dbReference type="InterPro" id="IPR046612">
    <property type="entry name" value="DUF6671"/>
</dbReference>
<sequence length="285" mass="30700">MSDTHPYRGTPVALATKHAKEEVLAPALARTPGLRVSVPELDTDRLGTFTGEIERPAPARETALLKARLGIEASGLPRGLASEGSFGPHPQVPFIPVGLEILAFVDHDLGIEVVEQRLSEHTNFAHTTASALDQQTERFLTSARFGEHALIVRPNAGDTNDGLQKGIVSREELAKAIRRCAHTSEDGLAFVETDMRAHHNPTRMRQIALLARRLADRLSALCPACAAPGYGTVDTRPGLPCSACRTPTARIAVEVQGCARCEHRRHRPVAGARAADPGECPYCNP</sequence>
<dbReference type="RefSeq" id="WP_254421740.1">
    <property type="nucleotide sequence ID" value="NZ_BAAAJB010000051.1"/>
</dbReference>
<keyword evidence="3" id="KW-1185">Reference proteome</keyword>
<proteinExistence type="predicted"/>
<dbReference type="Proteomes" id="UP001055940">
    <property type="component" value="Chromosome"/>
</dbReference>
<name>A0ABY5DIB9_9ACTN</name>
<evidence type="ECO:0000313" key="2">
    <source>
        <dbReference type="EMBL" id="USY23007.1"/>
    </source>
</evidence>
<organism evidence="2 3">
    <name type="scientific">Nocardiopsis exhalans</name>
    <dbReference type="NCBI Taxonomy" id="163604"/>
    <lineage>
        <taxon>Bacteria</taxon>
        <taxon>Bacillati</taxon>
        <taxon>Actinomycetota</taxon>
        <taxon>Actinomycetes</taxon>
        <taxon>Streptosporangiales</taxon>
        <taxon>Nocardiopsidaceae</taxon>
        <taxon>Nocardiopsis</taxon>
    </lineage>
</organism>
<dbReference type="EMBL" id="CP099837">
    <property type="protein sequence ID" value="USY23007.1"/>
    <property type="molecule type" value="Genomic_DNA"/>
</dbReference>
<evidence type="ECO:0000259" key="1">
    <source>
        <dbReference type="Pfam" id="PF20376"/>
    </source>
</evidence>